<sequence length="402" mass="44707">MTSSQGRWEISVAQDGSGRFRTVQEAIDAVPLSNNRRVVIRIGPGVYSQPIYVPKTKNLITLTGTDPNRTTLSWHNTATSIQHHQACLSLFSLPSHAPSVIGTGTFACGSVIVEGEDFIAENLAFENAAPQACTVNDFRSRCQISPLSLFQPIVLCPRSEIYAAIDGSGQAVAIRVTADRCSFYSCRFLGWQDTAYLHYGKQYFRDCYIEGSVDFIFGNATVLLEHCHIHCKSQGFITAQQRKSADESTGYVFLRCVITGNGDSKSYMHLGRPWGPHARVVFAYTHMDSCILPSGWNNWNNTANEKTASYSEYRSTTLLDTCPRPAFHFAQLPCTSISVVEVYCSSVTERLKLGVQEAELETWCRLTAFHAMSIQVTLSSNVQPLARSKKRQRPETFVPNED</sequence>
<dbReference type="Proteomes" id="UP000077202">
    <property type="component" value="Unassembled WGS sequence"/>
</dbReference>
<dbReference type="InterPro" id="IPR033131">
    <property type="entry name" value="Pectinesterase_Asp_AS"/>
</dbReference>
<dbReference type="InterPro" id="IPR000070">
    <property type="entry name" value="Pectinesterase_cat"/>
</dbReference>
<dbReference type="SUPFAM" id="SSF51126">
    <property type="entry name" value="Pectin lyase-like"/>
    <property type="match status" value="1"/>
</dbReference>
<evidence type="ECO:0000256" key="2">
    <source>
        <dbReference type="ARBA" id="ARBA00008891"/>
    </source>
</evidence>
<accession>A0A176WRG9</accession>
<evidence type="ECO:0000256" key="8">
    <source>
        <dbReference type="RuleBase" id="RU000589"/>
    </source>
</evidence>
<dbReference type="UniPathway" id="UPA00545">
    <property type="reaction ID" value="UER00823"/>
</dbReference>
<dbReference type="Gene3D" id="2.160.20.10">
    <property type="entry name" value="Single-stranded right-handed beta-helix, Pectin lyase-like"/>
    <property type="match status" value="1"/>
</dbReference>
<feature type="active site" evidence="7">
    <location>
        <position position="214"/>
    </location>
</feature>
<feature type="domain" description="Pectinesterase catalytic" evidence="9">
    <location>
        <begin position="10"/>
        <end position="129"/>
    </location>
</feature>
<reference evidence="10" key="1">
    <citation type="submission" date="2016-03" db="EMBL/GenBank/DDBJ databases">
        <title>Mechanisms controlling the formation of the plant cell surface in tip-growing cells are functionally conserved among land plants.</title>
        <authorList>
            <person name="Honkanen S."/>
            <person name="Jones V.A."/>
            <person name="Morieri G."/>
            <person name="Champion C."/>
            <person name="Hetherington A.J."/>
            <person name="Kelly S."/>
            <person name="Saint-Marcoux D."/>
            <person name="Proust H."/>
            <person name="Prescott H."/>
            <person name="Dolan L."/>
        </authorList>
    </citation>
    <scope>NUCLEOTIDE SEQUENCE [LARGE SCALE GENOMIC DNA]</scope>
    <source>
        <tissue evidence="10">Whole gametophyte</tissue>
    </source>
</reference>
<keyword evidence="4 8" id="KW-0378">Hydrolase</keyword>
<dbReference type="PANTHER" id="PTHR31321:SF12">
    <property type="entry name" value="PECTINESTERASE 31"/>
    <property type="match status" value="1"/>
</dbReference>
<gene>
    <name evidence="10" type="ORF">AXG93_4461s1120</name>
</gene>
<protein>
    <recommendedName>
        <fullName evidence="3 8">Pectinesterase</fullName>
        <ecNumber evidence="3 8">3.1.1.11</ecNumber>
    </recommendedName>
</protein>
<evidence type="ECO:0000313" key="10">
    <source>
        <dbReference type="EMBL" id="OAE35133.1"/>
    </source>
</evidence>
<keyword evidence="11" id="KW-1185">Reference proteome</keyword>
<evidence type="ECO:0000256" key="5">
    <source>
        <dbReference type="ARBA" id="ARBA00023085"/>
    </source>
</evidence>
<evidence type="ECO:0000256" key="3">
    <source>
        <dbReference type="ARBA" id="ARBA00013229"/>
    </source>
</evidence>
<dbReference type="PROSITE" id="PS00503">
    <property type="entry name" value="PECTINESTERASE_2"/>
    <property type="match status" value="1"/>
</dbReference>
<evidence type="ECO:0000259" key="9">
    <source>
        <dbReference type="Pfam" id="PF01095"/>
    </source>
</evidence>
<comment type="caution">
    <text evidence="10">The sequence shown here is derived from an EMBL/GenBank/DDBJ whole genome shotgun (WGS) entry which is preliminary data.</text>
</comment>
<evidence type="ECO:0000256" key="7">
    <source>
        <dbReference type="PROSITE-ProRule" id="PRU10040"/>
    </source>
</evidence>
<dbReference type="InterPro" id="IPR011050">
    <property type="entry name" value="Pectin_lyase_fold/virulence"/>
</dbReference>
<proteinExistence type="inferred from homology"/>
<comment type="similarity">
    <text evidence="2">Belongs to the pectinesterase family.</text>
</comment>
<comment type="pathway">
    <text evidence="1 8">Glycan metabolism; pectin degradation; 2-dehydro-3-deoxy-D-gluconate from pectin: step 1/5.</text>
</comment>
<dbReference type="GO" id="GO:0042545">
    <property type="term" value="P:cell wall modification"/>
    <property type="evidence" value="ECO:0007669"/>
    <property type="project" value="UniProtKB-UniRule"/>
</dbReference>
<dbReference type="EMBL" id="LVLJ01000253">
    <property type="protein sequence ID" value="OAE35133.1"/>
    <property type="molecule type" value="Genomic_DNA"/>
</dbReference>
<dbReference type="GO" id="GO:0045490">
    <property type="term" value="P:pectin catabolic process"/>
    <property type="evidence" value="ECO:0007669"/>
    <property type="project" value="UniProtKB-UniRule"/>
</dbReference>
<dbReference type="InterPro" id="IPR012334">
    <property type="entry name" value="Pectin_lyas_fold"/>
</dbReference>
<keyword evidence="5 8" id="KW-0063">Aspartyl esterase</keyword>
<dbReference type="EC" id="3.1.1.11" evidence="3 8"/>
<evidence type="ECO:0000256" key="4">
    <source>
        <dbReference type="ARBA" id="ARBA00022801"/>
    </source>
</evidence>
<comment type="catalytic activity">
    <reaction evidence="6 8">
        <text>[(1-&gt;4)-alpha-D-galacturonosyl methyl ester](n) + n H2O = [(1-&gt;4)-alpha-D-galacturonosyl](n) + n methanol + n H(+)</text>
        <dbReference type="Rhea" id="RHEA:22380"/>
        <dbReference type="Rhea" id="RHEA-COMP:14570"/>
        <dbReference type="Rhea" id="RHEA-COMP:14573"/>
        <dbReference type="ChEBI" id="CHEBI:15377"/>
        <dbReference type="ChEBI" id="CHEBI:15378"/>
        <dbReference type="ChEBI" id="CHEBI:17790"/>
        <dbReference type="ChEBI" id="CHEBI:140522"/>
        <dbReference type="ChEBI" id="CHEBI:140523"/>
        <dbReference type="EC" id="3.1.1.11"/>
    </reaction>
</comment>
<evidence type="ECO:0000256" key="6">
    <source>
        <dbReference type="ARBA" id="ARBA00047928"/>
    </source>
</evidence>
<dbReference type="Pfam" id="PF01095">
    <property type="entry name" value="Pectinesterase"/>
    <property type="match status" value="2"/>
</dbReference>
<evidence type="ECO:0000313" key="11">
    <source>
        <dbReference type="Proteomes" id="UP000077202"/>
    </source>
</evidence>
<feature type="domain" description="Pectinesterase catalytic" evidence="9">
    <location>
        <begin position="168"/>
        <end position="315"/>
    </location>
</feature>
<evidence type="ECO:0000256" key="1">
    <source>
        <dbReference type="ARBA" id="ARBA00005184"/>
    </source>
</evidence>
<dbReference type="GO" id="GO:0030599">
    <property type="term" value="F:pectinesterase activity"/>
    <property type="evidence" value="ECO:0007669"/>
    <property type="project" value="UniProtKB-UniRule"/>
</dbReference>
<dbReference type="PANTHER" id="PTHR31321">
    <property type="entry name" value="ACYL-COA THIOESTER HYDROLASE YBHC-RELATED"/>
    <property type="match status" value="1"/>
</dbReference>
<name>A0A176WRG9_MARPO</name>
<organism evidence="10 11">
    <name type="scientific">Marchantia polymorpha subsp. ruderalis</name>
    <dbReference type="NCBI Taxonomy" id="1480154"/>
    <lineage>
        <taxon>Eukaryota</taxon>
        <taxon>Viridiplantae</taxon>
        <taxon>Streptophyta</taxon>
        <taxon>Embryophyta</taxon>
        <taxon>Marchantiophyta</taxon>
        <taxon>Marchantiopsida</taxon>
        <taxon>Marchantiidae</taxon>
        <taxon>Marchantiales</taxon>
        <taxon>Marchantiaceae</taxon>
        <taxon>Marchantia</taxon>
    </lineage>
</organism>
<dbReference type="AlphaFoldDB" id="A0A176WRG9"/>